<dbReference type="Proteomes" id="UP000283530">
    <property type="component" value="Unassembled WGS sequence"/>
</dbReference>
<keyword evidence="3" id="KW-1185">Reference proteome</keyword>
<dbReference type="STRING" id="337451.A0A3S3MCG3"/>
<dbReference type="InterPro" id="IPR005199">
    <property type="entry name" value="Glyco_hydro_79"/>
</dbReference>
<gene>
    <name evidence="2" type="ORF">CKAN_00572300</name>
</gene>
<dbReference type="GO" id="GO:0016020">
    <property type="term" value="C:membrane"/>
    <property type="evidence" value="ECO:0007669"/>
    <property type="project" value="InterPro"/>
</dbReference>
<comment type="caution">
    <text evidence="2">The sequence shown here is derived from an EMBL/GenBank/DDBJ whole genome shotgun (WGS) entry which is preliminary data.</text>
</comment>
<organism evidence="2 3">
    <name type="scientific">Cinnamomum micranthum f. kanehirae</name>
    <dbReference type="NCBI Taxonomy" id="337451"/>
    <lineage>
        <taxon>Eukaryota</taxon>
        <taxon>Viridiplantae</taxon>
        <taxon>Streptophyta</taxon>
        <taxon>Embryophyta</taxon>
        <taxon>Tracheophyta</taxon>
        <taxon>Spermatophyta</taxon>
        <taxon>Magnoliopsida</taxon>
        <taxon>Magnoliidae</taxon>
        <taxon>Laurales</taxon>
        <taxon>Lauraceae</taxon>
        <taxon>Cinnamomum</taxon>
    </lineage>
</organism>
<dbReference type="AlphaFoldDB" id="A0A3S3MCG3"/>
<dbReference type="InterPro" id="IPR017853">
    <property type="entry name" value="GH"/>
</dbReference>
<protein>
    <submittedName>
        <fullName evidence="2">Heparanase-like protein 2</fullName>
    </submittedName>
</protein>
<dbReference type="GO" id="GO:0004566">
    <property type="term" value="F:beta-glucuronidase activity"/>
    <property type="evidence" value="ECO:0007669"/>
    <property type="project" value="TreeGrafter"/>
</dbReference>
<dbReference type="Gene3D" id="3.20.20.80">
    <property type="entry name" value="Glycosidases"/>
    <property type="match status" value="1"/>
</dbReference>
<dbReference type="SUPFAM" id="SSF51445">
    <property type="entry name" value="(Trans)glycosidases"/>
    <property type="match status" value="1"/>
</dbReference>
<name>A0A3S3MCG3_9MAGN</name>
<evidence type="ECO:0000313" key="3">
    <source>
        <dbReference type="Proteomes" id="UP000283530"/>
    </source>
</evidence>
<dbReference type="OrthoDB" id="726732at2759"/>
<proteinExistence type="inferred from homology"/>
<dbReference type="Pfam" id="PF03662">
    <property type="entry name" value="Glyco_hydro_79n"/>
    <property type="match status" value="1"/>
</dbReference>
<evidence type="ECO:0000256" key="1">
    <source>
        <dbReference type="ARBA" id="ARBA00009800"/>
    </source>
</evidence>
<dbReference type="PANTHER" id="PTHR14363">
    <property type="entry name" value="HEPARANASE-RELATED"/>
    <property type="match status" value="1"/>
</dbReference>
<sequence length="383" mass="42270">MLVTLLEYTISKGYKIEGWEFGNELCGGGVAAKVNATQYAADMGNLKLVLVELFQYPSSLPKLSGPSGFFDREWFADFVQGIYPDWLDIVSHHIYNLGPGVDPNLEEKMQDPYVLDNAAQTYKDIQQTVQSFSPWSSVWVSESGGAYNNGGKASHTFVDGFCGHHWGISVHGYAGYDFYIRPPGFLPTIISWWKLWSPQYNNNGAKPRLLKVIDHFYNLVLLMYGDFTKVLLCMFVSALLFHRLMGRGVLATVHNGPPDLRAYSHCSKTKPGITLLMINLSNSTEFNIDVASDLNIYAPQDVALPSVGSVRMFGERSEHHLTPKDGDLNSTTVLLNGNPLEVTSSGEIPPMNPAVYNDSNPLTVAPSSIVFVVLSNFKAPACA</sequence>
<comment type="similarity">
    <text evidence="1">Belongs to the glycosyl hydrolase 79 family.</text>
</comment>
<reference evidence="2 3" key="1">
    <citation type="journal article" date="2019" name="Nat. Plants">
        <title>Stout camphor tree genome fills gaps in understanding of flowering plant genome evolution.</title>
        <authorList>
            <person name="Chaw S.M."/>
            <person name="Liu Y.C."/>
            <person name="Wu Y.W."/>
            <person name="Wang H.Y."/>
            <person name="Lin C.I."/>
            <person name="Wu C.S."/>
            <person name="Ke H.M."/>
            <person name="Chang L.Y."/>
            <person name="Hsu C.Y."/>
            <person name="Yang H.T."/>
            <person name="Sudianto E."/>
            <person name="Hsu M.H."/>
            <person name="Wu K.P."/>
            <person name="Wang L.N."/>
            <person name="Leebens-Mack J.H."/>
            <person name="Tsai I.J."/>
        </authorList>
    </citation>
    <scope>NUCLEOTIDE SEQUENCE [LARGE SCALE GENOMIC DNA]</scope>
    <source>
        <strain evidence="3">cv. Chaw 1501</strain>
        <tissue evidence="2">Young leaves</tissue>
    </source>
</reference>
<accession>A0A3S3MCG3</accession>
<dbReference type="EMBL" id="QPKB01000002">
    <property type="protein sequence ID" value="RWR77244.1"/>
    <property type="molecule type" value="Genomic_DNA"/>
</dbReference>
<dbReference type="PANTHER" id="PTHR14363:SF13">
    <property type="entry name" value="OS07G0598400 PROTEIN"/>
    <property type="match status" value="1"/>
</dbReference>
<evidence type="ECO:0000313" key="2">
    <source>
        <dbReference type="EMBL" id="RWR77244.1"/>
    </source>
</evidence>
<dbReference type="GO" id="GO:0009505">
    <property type="term" value="C:plant-type cell wall"/>
    <property type="evidence" value="ECO:0007669"/>
    <property type="project" value="TreeGrafter"/>
</dbReference>